<reference evidence="2" key="1">
    <citation type="submission" date="2016-10" db="EMBL/GenBank/DDBJ databases">
        <authorList>
            <person name="Varghese N."/>
            <person name="Submissions S."/>
        </authorList>
    </citation>
    <scope>NUCLEOTIDE SEQUENCE [LARGE SCALE GENOMIC DNA]</scope>
    <source>
        <strain evidence="2">DSM 17298</strain>
    </source>
</reference>
<organism evidence="1 2">
    <name type="scientific">Algoriphagus boritolerans DSM 17298 = JCM 18970</name>
    <dbReference type="NCBI Taxonomy" id="1120964"/>
    <lineage>
        <taxon>Bacteria</taxon>
        <taxon>Pseudomonadati</taxon>
        <taxon>Bacteroidota</taxon>
        <taxon>Cytophagia</taxon>
        <taxon>Cytophagales</taxon>
        <taxon>Cyclobacteriaceae</taxon>
        <taxon>Algoriphagus</taxon>
    </lineage>
</organism>
<dbReference type="SUPFAM" id="SSF88946">
    <property type="entry name" value="Sigma2 domain of RNA polymerase sigma factors"/>
    <property type="match status" value="1"/>
</dbReference>
<accession>A0A1H5XYS2</accession>
<dbReference type="InterPro" id="IPR013325">
    <property type="entry name" value="RNA_pol_sigma_r2"/>
</dbReference>
<keyword evidence="2" id="KW-1185">Reference proteome</keyword>
<dbReference type="EMBL" id="FNVR01000016">
    <property type="protein sequence ID" value="SEG16818.1"/>
    <property type="molecule type" value="Genomic_DNA"/>
</dbReference>
<dbReference type="OrthoDB" id="9784272at2"/>
<dbReference type="GO" id="GO:0003700">
    <property type="term" value="F:DNA-binding transcription factor activity"/>
    <property type="evidence" value="ECO:0007669"/>
    <property type="project" value="InterPro"/>
</dbReference>
<dbReference type="AlphaFoldDB" id="A0A1H5XYS2"/>
<gene>
    <name evidence="1" type="ORF">SAMN03080598_02726</name>
</gene>
<proteinExistence type="predicted"/>
<dbReference type="Gene3D" id="1.10.1740.10">
    <property type="match status" value="1"/>
</dbReference>
<dbReference type="RefSeq" id="WP_103925378.1">
    <property type="nucleotide sequence ID" value="NZ_FNVR01000016.1"/>
</dbReference>
<dbReference type="GO" id="GO:0006352">
    <property type="term" value="P:DNA-templated transcription initiation"/>
    <property type="evidence" value="ECO:0007669"/>
    <property type="project" value="InterPro"/>
</dbReference>
<name>A0A1H5XYS2_9BACT</name>
<protein>
    <submittedName>
        <fullName evidence="1">RNA polymerase sigma-70 factor, ECF subfamily</fullName>
    </submittedName>
</protein>
<evidence type="ECO:0000313" key="1">
    <source>
        <dbReference type="EMBL" id="SEG16818.1"/>
    </source>
</evidence>
<sequence>MTAEQIIAGVKAKDRLTTEYLYKKYSKALYTVVCRIISNKQIAEEVFHDSFINITRKIQSEYVHDGHFYTWMANICRKFAKEKNKS</sequence>
<dbReference type="Proteomes" id="UP000236736">
    <property type="component" value="Unassembled WGS sequence"/>
</dbReference>
<evidence type="ECO:0000313" key="2">
    <source>
        <dbReference type="Proteomes" id="UP000236736"/>
    </source>
</evidence>